<name>A0A917EDZ9_9RHOB</name>
<dbReference type="PANTHER" id="PTHR35446:SF3">
    <property type="entry name" value="CMD DOMAIN-CONTAINING PROTEIN"/>
    <property type="match status" value="1"/>
</dbReference>
<proteinExistence type="predicted"/>
<dbReference type="InterPro" id="IPR029032">
    <property type="entry name" value="AhpD-like"/>
</dbReference>
<evidence type="ECO:0000313" key="2">
    <source>
        <dbReference type="EMBL" id="GGE22760.1"/>
    </source>
</evidence>
<dbReference type="SUPFAM" id="SSF69118">
    <property type="entry name" value="AhpD-like"/>
    <property type="match status" value="1"/>
</dbReference>
<gene>
    <name evidence="2" type="ORF">GCM10011360_09070</name>
</gene>
<feature type="domain" description="Carboxymuconolactone decarboxylase-like" evidence="1">
    <location>
        <begin position="55"/>
        <end position="105"/>
    </location>
</feature>
<accession>A0A917EDZ9</accession>
<dbReference type="PANTHER" id="PTHR35446">
    <property type="entry name" value="SI:CH211-175M2.5"/>
    <property type="match status" value="1"/>
</dbReference>
<dbReference type="InterPro" id="IPR003779">
    <property type="entry name" value="CMD-like"/>
</dbReference>
<evidence type="ECO:0000259" key="1">
    <source>
        <dbReference type="Pfam" id="PF02627"/>
    </source>
</evidence>
<reference evidence="3" key="1">
    <citation type="journal article" date="2019" name="Int. J. Syst. Evol. Microbiol.">
        <title>The Global Catalogue of Microorganisms (GCM) 10K type strain sequencing project: providing services to taxonomists for standard genome sequencing and annotation.</title>
        <authorList>
            <consortium name="The Broad Institute Genomics Platform"/>
            <consortium name="The Broad Institute Genome Sequencing Center for Infectious Disease"/>
            <person name="Wu L."/>
            <person name="Ma J."/>
        </authorList>
    </citation>
    <scope>NUCLEOTIDE SEQUENCE [LARGE SCALE GENOMIC DNA]</scope>
    <source>
        <strain evidence="3">CGMCC 1.12664</strain>
    </source>
</reference>
<dbReference type="AlphaFoldDB" id="A0A917EDZ9"/>
<dbReference type="Proteomes" id="UP000612855">
    <property type="component" value="Unassembled WGS sequence"/>
</dbReference>
<keyword evidence="3" id="KW-1185">Reference proteome</keyword>
<dbReference type="Gene3D" id="1.20.1290.10">
    <property type="entry name" value="AhpD-like"/>
    <property type="match status" value="1"/>
</dbReference>
<organism evidence="2 3">
    <name type="scientific">Primorskyibacter flagellatus</name>
    <dbReference type="NCBI Taxonomy" id="1387277"/>
    <lineage>
        <taxon>Bacteria</taxon>
        <taxon>Pseudomonadati</taxon>
        <taxon>Pseudomonadota</taxon>
        <taxon>Alphaproteobacteria</taxon>
        <taxon>Rhodobacterales</taxon>
        <taxon>Roseobacteraceae</taxon>
        <taxon>Primorskyibacter</taxon>
    </lineage>
</organism>
<dbReference type="EMBL" id="BMFJ01000001">
    <property type="protein sequence ID" value="GGE22760.1"/>
    <property type="molecule type" value="Genomic_DNA"/>
</dbReference>
<comment type="caution">
    <text evidence="2">The sequence shown here is derived from an EMBL/GenBank/DDBJ whole genome shotgun (WGS) entry which is preliminary data.</text>
</comment>
<sequence length="189" mass="20725">MTRFTSYTLDTVPDRSREALEGVVRKYGELVNVYADMAESPLPIEIYGMAQDMVMKRATLGPVKANLAQLAISVEHACQFCVPAHSWAASAVIKTDPEIVAAVRDGRDGPDAEVNAMVRFVRLLVRHRGHVPEAEIDAFLAAGGTREQVFELLCIVAFKTITNYTSALAGTKPNERMMPFAWEGEAVPT</sequence>
<dbReference type="RefSeq" id="WP_188476480.1">
    <property type="nucleotide sequence ID" value="NZ_BMFJ01000001.1"/>
</dbReference>
<protein>
    <recommendedName>
        <fullName evidence="1">Carboxymuconolactone decarboxylase-like domain-containing protein</fullName>
    </recommendedName>
</protein>
<evidence type="ECO:0000313" key="3">
    <source>
        <dbReference type="Proteomes" id="UP000612855"/>
    </source>
</evidence>
<dbReference type="Pfam" id="PF02627">
    <property type="entry name" value="CMD"/>
    <property type="match status" value="1"/>
</dbReference>